<dbReference type="NCBIfam" id="NF005741">
    <property type="entry name" value="PRK07565.1"/>
    <property type="match status" value="1"/>
</dbReference>
<evidence type="ECO:0000256" key="1">
    <source>
        <dbReference type="ARBA" id="ARBA00001917"/>
    </source>
</evidence>
<dbReference type="GO" id="GO:0005737">
    <property type="term" value="C:cytoplasm"/>
    <property type="evidence" value="ECO:0007669"/>
    <property type="project" value="InterPro"/>
</dbReference>
<dbReference type="InterPro" id="IPR050074">
    <property type="entry name" value="DHO_dehydrogenase"/>
</dbReference>
<evidence type="ECO:0000313" key="9">
    <source>
        <dbReference type="Proteomes" id="UP000449710"/>
    </source>
</evidence>
<feature type="domain" description="Dihydroorotate dehydrogenase catalytic" evidence="7">
    <location>
        <begin position="98"/>
        <end position="294"/>
    </location>
</feature>
<dbReference type="GO" id="GO:0004152">
    <property type="term" value="F:dihydroorotate dehydrogenase activity"/>
    <property type="evidence" value="ECO:0007669"/>
    <property type="project" value="InterPro"/>
</dbReference>
<dbReference type="Pfam" id="PF01180">
    <property type="entry name" value="DHO_dh"/>
    <property type="match status" value="1"/>
</dbReference>
<proteinExistence type="predicted"/>
<evidence type="ECO:0000313" key="8">
    <source>
        <dbReference type="EMBL" id="NBG87453.1"/>
    </source>
</evidence>
<dbReference type="InterPro" id="IPR013785">
    <property type="entry name" value="Aldolase_TIM"/>
</dbReference>
<organism evidence="8 9">
    <name type="scientific">Isachenkonia alkalipeptolytica</name>
    <dbReference type="NCBI Taxonomy" id="2565777"/>
    <lineage>
        <taxon>Bacteria</taxon>
        <taxon>Bacillati</taxon>
        <taxon>Bacillota</taxon>
        <taxon>Clostridia</taxon>
        <taxon>Eubacteriales</taxon>
        <taxon>Clostridiaceae</taxon>
        <taxon>Isachenkonia</taxon>
    </lineage>
</organism>
<dbReference type="SUPFAM" id="SSF51395">
    <property type="entry name" value="FMN-linked oxidoreductases"/>
    <property type="match status" value="1"/>
</dbReference>
<keyword evidence="5" id="KW-0665">Pyrimidine biosynthesis</keyword>
<keyword evidence="3" id="KW-0285">Flavoprotein</keyword>
<dbReference type="Gene3D" id="3.20.20.70">
    <property type="entry name" value="Aldolase class I"/>
    <property type="match status" value="1"/>
</dbReference>
<dbReference type="GO" id="GO:0006207">
    <property type="term" value="P:'de novo' pyrimidine nucleobase biosynthetic process"/>
    <property type="evidence" value="ECO:0007669"/>
    <property type="project" value="TreeGrafter"/>
</dbReference>
<dbReference type="AlphaFoldDB" id="A0AA43XIJ4"/>
<dbReference type="GO" id="GO:0006222">
    <property type="term" value="P:UMP biosynthetic process"/>
    <property type="evidence" value="ECO:0007669"/>
    <property type="project" value="InterPro"/>
</dbReference>
<dbReference type="InterPro" id="IPR005720">
    <property type="entry name" value="Dihydroorotate_DH_cat"/>
</dbReference>
<evidence type="ECO:0000256" key="2">
    <source>
        <dbReference type="ARBA" id="ARBA00004725"/>
    </source>
</evidence>
<keyword evidence="6" id="KW-0560">Oxidoreductase</keyword>
<evidence type="ECO:0000259" key="7">
    <source>
        <dbReference type="Pfam" id="PF01180"/>
    </source>
</evidence>
<accession>A0AA43XIJ4</accession>
<comment type="cofactor">
    <cofactor evidence="1">
        <name>FMN</name>
        <dbReference type="ChEBI" id="CHEBI:58210"/>
    </cofactor>
</comment>
<evidence type="ECO:0000256" key="6">
    <source>
        <dbReference type="ARBA" id="ARBA00023002"/>
    </source>
</evidence>
<dbReference type="EMBL" id="SUMG01000002">
    <property type="protein sequence ID" value="NBG87453.1"/>
    <property type="molecule type" value="Genomic_DNA"/>
</dbReference>
<evidence type="ECO:0000256" key="3">
    <source>
        <dbReference type="ARBA" id="ARBA00022630"/>
    </source>
</evidence>
<dbReference type="InterPro" id="IPR012135">
    <property type="entry name" value="Dihydroorotate_DH_1_2"/>
</dbReference>
<protein>
    <submittedName>
        <fullName evidence="8">Dihydroorotate dehydrogenase-like protein</fullName>
    </submittedName>
</protein>
<comment type="pathway">
    <text evidence="2">Pyrimidine metabolism; UMP biosynthesis via de novo pathway.</text>
</comment>
<gene>
    <name evidence="8" type="ORF">ISALK_02950</name>
</gene>
<sequence>MEVLILLNLETTYMGIPMKNPIVAGASALSSDMKNLKRLEFSGVGAIVVKSLFEEEIELTRFKFEEEMEKFDHIHAEMTSIYPHIDYKGTQEHLYWLKKVKNKVHVPIIASLNAHNLDTWVEYAQAIEKTGVDGLELNFYELPQNSDITAEAIERKNVEVLKSVKAAVNIPVSVKLSPYYTNMASVVKDLENAGADAVILFNRLFQPEIDINEEEENISFDFSQSSDSLLALRWTALLSPVYKGDIISSKGIIQGEDMIKMLLAGAQGVQVVSTLYKNGLQQIEVLLKDLEEWMKGKGYQRLEDFRGKMAKDHMKDPWAYERSQYIKMLLSKENL</sequence>
<evidence type="ECO:0000256" key="5">
    <source>
        <dbReference type="ARBA" id="ARBA00022975"/>
    </source>
</evidence>
<keyword evidence="4" id="KW-0288">FMN</keyword>
<dbReference type="PIRSF" id="PIRSF000164">
    <property type="entry name" value="DHO_oxidase"/>
    <property type="match status" value="1"/>
</dbReference>
<reference evidence="8 9" key="1">
    <citation type="submission" date="2019-04" db="EMBL/GenBank/DDBJ databases">
        <title>Isachenkonia alkalipeptolytica gen. nov. sp. nov. a new anaerobic, alkiliphilic organothrophic bacterium capable to reduce synthesized ferrihydrite isolated from a soda lake.</title>
        <authorList>
            <person name="Toshchakov S.V."/>
            <person name="Zavarzina D.G."/>
            <person name="Zhilina T.N."/>
            <person name="Kostrikina N.A."/>
            <person name="Kublanov I.V."/>
        </authorList>
    </citation>
    <scope>NUCLEOTIDE SEQUENCE [LARGE SCALE GENOMIC DNA]</scope>
    <source>
        <strain evidence="8 9">Z-1701</strain>
    </source>
</reference>
<evidence type="ECO:0000256" key="4">
    <source>
        <dbReference type="ARBA" id="ARBA00022643"/>
    </source>
</evidence>
<dbReference type="PANTHER" id="PTHR48109:SF3">
    <property type="entry name" value="SLL0744 PROTEIN"/>
    <property type="match status" value="1"/>
</dbReference>
<keyword evidence="9" id="KW-1185">Reference proteome</keyword>
<comment type="caution">
    <text evidence="8">The sequence shown here is derived from an EMBL/GenBank/DDBJ whole genome shotgun (WGS) entry which is preliminary data.</text>
</comment>
<dbReference type="PANTHER" id="PTHR48109">
    <property type="entry name" value="DIHYDROOROTATE DEHYDROGENASE (QUINONE), MITOCHONDRIAL-RELATED"/>
    <property type="match status" value="1"/>
</dbReference>
<name>A0AA43XIJ4_9CLOT</name>
<dbReference type="Proteomes" id="UP000449710">
    <property type="component" value="Unassembled WGS sequence"/>
</dbReference>